<keyword evidence="2" id="KW-0472">Membrane</keyword>
<name>A0AAD2CW19_EUPCR</name>
<dbReference type="AlphaFoldDB" id="A0AAD2CW19"/>
<comment type="caution">
    <text evidence="3">The sequence shown here is derived from an EMBL/GenBank/DDBJ whole genome shotgun (WGS) entry which is preliminary data.</text>
</comment>
<feature type="transmembrane region" description="Helical" evidence="2">
    <location>
        <begin position="80"/>
        <end position="98"/>
    </location>
</feature>
<reference evidence="3" key="1">
    <citation type="submission" date="2023-07" db="EMBL/GenBank/DDBJ databases">
        <authorList>
            <consortium name="AG Swart"/>
            <person name="Singh M."/>
            <person name="Singh A."/>
            <person name="Seah K."/>
            <person name="Emmerich C."/>
        </authorList>
    </citation>
    <scope>NUCLEOTIDE SEQUENCE</scope>
    <source>
        <strain evidence="3">DP1</strain>
    </source>
</reference>
<protein>
    <submittedName>
        <fullName evidence="3">Uncharacterized protein</fullName>
    </submittedName>
</protein>
<evidence type="ECO:0000256" key="2">
    <source>
        <dbReference type="SAM" id="Phobius"/>
    </source>
</evidence>
<evidence type="ECO:0000313" key="4">
    <source>
        <dbReference type="Proteomes" id="UP001295684"/>
    </source>
</evidence>
<feature type="region of interest" description="Disordered" evidence="1">
    <location>
        <begin position="273"/>
        <end position="295"/>
    </location>
</feature>
<evidence type="ECO:0000313" key="3">
    <source>
        <dbReference type="EMBL" id="CAI2373071.1"/>
    </source>
</evidence>
<organism evidence="3 4">
    <name type="scientific">Euplotes crassus</name>
    <dbReference type="NCBI Taxonomy" id="5936"/>
    <lineage>
        <taxon>Eukaryota</taxon>
        <taxon>Sar</taxon>
        <taxon>Alveolata</taxon>
        <taxon>Ciliophora</taxon>
        <taxon>Intramacronucleata</taxon>
        <taxon>Spirotrichea</taxon>
        <taxon>Hypotrichia</taxon>
        <taxon>Euplotida</taxon>
        <taxon>Euplotidae</taxon>
        <taxon>Moneuplotes</taxon>
    </lineage>
</organism>
<dbReference type="EMBL" id="CAMPGE010014396">
    <property type="protein sequence ID" value="CAI2373071.1"/>
    <property type="molecule type" value="Genomic_DNA"/>
</dbReference>
<evidence type="ECO:0000256" key="1">
    <source>
        <dbReference type="SAM" id="MobiDB-lite"/>
    </source>
</evidence>
<gene>
    <name evidence="3" type="ORF">ECRASSUSDP1_LOCUS14409</name>
</gene>
<proteinExistence type="predicted"/>
<sequence>MWRKTFFCWPLLSGVKTVAFFDIARIIISTLFLMLVFIFDKDGAPPILLALLELLLVDVPRGICGIWISKKKYSQNIAKYYSFIRLGTMVCVAIFNILEIVEETSNYDKNGHSSKPKRGRRGSKGSVIFFGVFFLVGNVLIDLFFSHVLYSYFKNGNRYDPERRDLEAQNMPHLQNGGALVQHNGFYPGSRAGSGLGQARNSGLTHHPGGIRADGLFGNLQSNAQNRSSPIKDSRNIRANPNTRSERINDLDDSTQQFGREDNIRIDNIQLELNENPLRNPTPDEKTRGRGNGQI</sequence>
<dbReference type="Proteomes" id="UP001295684">
    <property type="component" value="Unassembled WGS sequence"/>
</dbReference>
<accession>A0AAD2CW19</accession>
<feature type="transmembrane region" description="Helical" evidence="2">
    <location>
        <begin position="127"/>
        <end position="153"/>
    </location>
</feature>
<keyword evidence="2" id="KW-1133">Transmembrane helix</keyword>
<keyword evidence="2" id="KW-0812">Transmembrane</keyword>
<feature type="region of interest" description="Disordered" evidence="1">
    <location>
        <begin position="203"/>
        <end position="257"/>
    </location>
</feature>
<keyword evidence="4" id="KW-1185">Reference proteome</keyword>
<feature type="transmembrane region" description="Helical" evidence="2">
    <location>
        <begin position="45"/>
        <end position="68"/>
    </location>
</feature>
<feature type="compositionally biased region" description="Polar residues" evidence="1">
    <location>
        <begin position="219"/>
        <end position="229"/>
    </location>
</feature>